<evidence type="ECO:0000259" key="4">
    <source>
        <dbReference type="PROSITE" id="PS51077"/>
    </source>
</evidence>
<evidence type="ECO:0000256" key="1">
    <source>
        <dbReference type="ARBA" id="ARBA00023015"/>
    </source>
</evidence>
<gene>
    <name evidence="5" type="ORF">D7D94_07810</name>
</gene>
<proteinExistence type="predicted"/>
<dbReference type="InterPro" id="IPR050707">
    <property type="entry name" value="HTH_MetabolicPath_Reg"/>
</dbReference>
<dbReference type="AlphaFoldDB" id="A0A6I6E7F5"/>
<dbReference type="PROSITE" id="PS51077">
    <property type="entry name" value="HTH_ICLR"/>
    <property type="match status" value="1"/>
</dbReference>
<feature type="compositionally biased region" description="Basic and acidic residues" evidence="3">
    <location>
        <begin position="10"/>
        <end position="27"/>
    </location>
</feature>
<dbReference type="SUPFAM" id="SSF46785">
    <property type="entry name" value="Winged helix' DNA-binding domain"/>
    <property type="match status" value="1"/>
</dbReference>
<keyword evidence="2" id="KW-0804">Transcription</keyword>
<dbReference type="Gene3D" id="3.30.450.40">
    <property type="match status" value="1"/>
</dbReference>
<evidence type="ECO:0000256" key="3">
    <source>
        <dbReference type="SAM" id="MobiDB-lite"/>
    </source>
</evidence>
<evidence type="ECO:0000256" key="2">
    <source>
        <dbReference type="ARBA" id="ARBA00023163"/>
    </source>
</evidence>
<feature type="region of interest" description="Disordered" evidence="3">
    <location>
        <begin position="106"/>
        <end position="127"/>
    </location>
</feature>
<dbReference type="InterPro" id="IPR036390">
    <property type="entry name" value="WH_DNA-bd_sf"/>
</dbReference>
<feature type="compositionally biased region" description="Basic residues" evidence="3">
    <location>
        <begin position="106"/>
        <end position="115"/>
    </location>
</feature>
<dbReference type="PANTHER" id="PTHR30136:SF35">
    <property type="entry name" value="HTH-TYPE TRANSCRIPTIONAL REGULATOR RV1719"/>
    <property type="match status" value="1"/>
</dbReference>
<feature type="domain" description="HTH iclR-type" evidence="4">
    <location>
        <begin position="148"/>
        <end position="210"/>
    </location>
</feature>
<evidence type="ECO:0000313" key="5">
    <source>
        <dbReference type="EMBL" id="QGU27581.1"/>
    </source>
</evidence>
<dbReference type="Gene3D" id="1.10.10.10">
    <property type="entry name" value="Winged helix-like DNA-binding domain superfamily/Winged helix DNA-binding domain"/>
    <property type="match status" value="1"/>
</dbReference>
<keyword evidence="1" id="KW-0805">Transcription regulation</keyword>
<feature type="region of interest" description="Disordered" evidence="3">
    <location>
        <begin position="55"/>
        <end position="74"/>
    </location>
</feature>
<keyword evidence="6" id="KW-1185">Reference proteome</keyword>
<dbReference type="Proteomes" id="UP000422989">
    <property type="component" value="Chromosome"/>
</dbReference>
<dbReference type="GO" id="GO:0045892">
    <property type="term" value="P:negative regulation of DNA-templated transcription"/>
    <property type="evidence" value="ECO:0007669"/>
    <property type="project" value="TreeGrafter"/>
</dbReference>
<dbReference type="InterPro" id="IPR005471">
    <property type="entry name" value="Tscrpt_reg_IclR_N"/>
</dbReference>
<dbReference type="SUPFAM" id="SSF55781">
    <property type="entry name" value="GAF domain-like"/>
    <property type="match status" value="1"/>
</dbReference>
<evidence type="ECO:0000313" key="6">
    <source>
        <dbReference type="Proteomes" id="UP000422989"/>
    </source>
</evidence>
<dbReference type="SMART" id="SM00346">
    <property type="entry name" value="HTH_ICLR"/>
    <property type="match status" value="1"/>
</dbReference>
<dbReference type="InterPro" id="IPR029016">
    <property type="entry name" value="GAF-like_dom_sf"/>
</dbReference>
<dbReference type="Pfam" id="PF09339">
    <property type="entry name" value="HTH_IclR"/>
    <property type="match status" value="1"/>
</dbReference>
<dbReference type="PANTHER" id="PTHR30136">
    <property type="entry name" value="HELIX-TURN-HELIX TRANSCRIPTIONAL REGULATOR, ICLR FAMILY"/>
    <property type="match status" value="1"/>
</dbReference>
<reference evidence="5 6" key="1">
    <citation type="submission" date="2018-09" db="EMBL/GenBank/DDBJ databases">
        <title>Whole genome sequencing of Microbacterium oryzae strain MB-10T.</title>
        <authorList>
            <person name="Das S.K."/>
        </authorList>
    </citation>
    <scope>NUCLEOTIDE SEQUENCE [LARGE SCALE GENOMIC DNA]</scope>
    <source>
        <strain evidence="5 6">MB-10</strain>
    </source>
</reference>
<organism evidence="5 6">
    <name type="scientific">Microbacterium oryzae</name>
    <dbReference type="NCBI Taxonomy" id="743009"/>
    <lineage>
        <taxon>Bacteria</taxon>
        <taxon>Bacillati</taxon>
        <taxon>Actinomycetota</taxon>
        <taxon>Actinomycetes</taxon>
        <taxon>Micrococcales</taxon>
        <taxon>Microbacteriaceae</taxon>
        <taxon>Microbacterium</taxon>
    </lineage>
</organism>
<name>A0A6I6E7F5_9MICO</name>
<protein>
    <recommendedName>
        <fullName evidence="4">HTH iclR-type domain-containing protein</fullName>
    </recommendedName>
</protein>
<dbReference type="EMBL" id="CP032550">
    <property type="protein sequence ID" value="QGU27581.1"/>
    <property type="molecule type" value="Genomic_DNA"/>
</dbReference>
<dbReference type="OrthoDB" id="5242615at2"/>
<accession>A0A6I6E7F5</accession>
<dbReference type="KEGG" id="moj:D7D94_07810"/>
<feature type="region of interest" description="Disordered" evidence="3">
    <location>
        <begin position="1"/>
        <end position="27"/>
    </location>
</feature>
<sequence length="373" mass="39573">MVGLARARRAGRDDPLRRGARVGRDGVRIRSEHPRTARVPRGVRAAVRGIRRVPGAHRRGDPEDGRARVIDGSRAGGAAGGVGVRDVGARAGGGRRGSVCLSDRRRLRRRPRRSHAAAPGAGWGVRLGGVRRRDRGRRPVTPEPSIPEKGLELALAILEHVARCRDGVTASELVKRVGAPRASVYRAVGTLTREGYLVRRPDLTGFLLGRRVLELASIVEAHRRSPVEPIVDDLRRETGEAVHLFAFTDDGMELVAEDASIPIADSDALFRNPESSAAGHLWLASHDGPGGWPEVPSAPVREQVVAAVSVRGHAEQFGSVLPAVGCIAVPVMTNGREIGALALATGLGRVSTAARHLVLLREGAAAIGAVLDA</sequence>
<dbReference type="GO" id="GO:0003677">
    <property type="term" value="F:DNA binding"/>
    <property type="evidence" value="ECO:0007669"/>
    <property type="project" value="InterPro"/>
</dbReference>
<dbReference type="GO" id="GO:0003700">
    <property type="term" value="F:DNA-binding transcription factor activity"/>
    <property type="evidence" value="ECO:0007669"/>
    <property type="project" value="TreeGrafter"/>
</dbReference>
<feature type="compositionally biased region" description="Basic and acidic residues" evidence="3">
    <location>
        <begin position="58"/>
        <end position="71"/>
    </location>
</feature>
<dbReference type="InterPro" id="IPR036388">
    <property type="entry name" value="WH-like_DNA-bd_sf"/>
</dbReference>